<dbReference type="SMART" id="SM00432">
    <property type="entry name" value="MADS"/>
    <property type="match status" value="1"/>
</dbReference>
<dbReference type="GO" id="GO:0046983">
    <property type="term" value="F:protein dimerization activity"/>
    <property type="evidence" value="ECO:0007669"/>
    <property type="project" value="InterPro"/>
</dbReference>
<dbReference type="CDD" id="cd00120">
    <property type="entry name" value="MADS"/>
    <property type="match status" value="1"/>
</dbReference>
<comment type="subcellular location">
    <subcellularLocation>
        <location evidence="1">Nucleus</location>
    </subcellularLocation>
</comment>
<dbReference type="InterPro" id="IPR002100">
    <property type="entry name" value="TF_MADSbox"/>
</dbReference>
<dbReference type="InterPro" id="IPR050142">
    <property type="entry name" value="MADS-box/MEF2_TF"/>
</dbReference>
<keyword evidence="8" id="KW-1185">Reference proteome</keyword>
<dbReference type="Pfam" id="PF00319">
    <property type="entry name" value="SRF-TF"/>
    <property type="match status" value="1"/>
</dbReference>
<evidence type="ECO:0000256" key="3">
    <source>
        <dbReference type="ARBA" id="ARBA00023125"/>
    </source>
</evidence>
<evidence type="ECO:0000256" key="4">
    <source>
        <dbReference type="ARBA" id="ARBA00023163"/>
    </source>
</evidence>
<evidence type="ECO:0000256" key="5">
    <source>
        <dbReference type="ARBA" id="ARBA00023242"/>
    </source>
</evidence>
<evidence type="ECO:0000256" key="1">
    <source>
        <dbReference type="ARBA" id="ARBA00004123"/>
    </source>
</evidence>
<dbReference type="GO" id="GO:0005634">
    <property type="term" value="C:nucleus"/>
    <property type="evidence" value="ECO:0007669"/>
    <property type="project" value="UniProtKB-SubCell"/>
</dbReference>
<dbReference type="Gene3D" id="3.40.1810.10">
    <property type="entry name" value="Transcription factor, MADS-box"/>
    <property type="match status" value="1"/>
</dbReference>
<dbReference type="Proteomes" id="UP000655225">
    <property type="component" value="Unassembled WGS sequence"/>
</dbReference>
<proteinExistence type="predicted"/>
<sequence>MGRAKLKIRRLEAEAARQNTFLKRKFGIMKKLHELSVLCDIDCLLLMFPPMGKPILTLGEKSQWTNLNNVNNLAHIRNMEETLVKSLDLFRNQKAEFFPRVPGNNIPPTSLRFINFETQGDTMQFVKHPCVVHPNFVSQVERNYPKQHPESGQEHLFGGIDLYPAGCKFFQFNNME</sequence>
<reference evidence="7 8" key="1">
    <citation type="submission" date="2020-04" db="EMBL/GenBank/DDBJ databases">
        <title>Plant Genome Project.</title>
        <authorList>
            <person name="Zhang R.-G."/>
        </authorList>
    </citation>
    <scope>NUCLEOTIDE SEQUENCE [LARGE SCALE GENOMIC DNA]</scope>
    <source>
        <strain evidence="7">YNK0</strain>
        <tissue evidence="7">Leaf</tissue>
    </source>
</reference>
<dbReference type="PRINTS" id="PR00404">
    <property type="entry name" value="MADSDOMAIN"/>
</dbReference>
<dbReference type="AlphaFoldDB" id="A0A835DHJ7"/>
<keyword evidence="4" id="KW-0804">Transcription</keyword>
<dbReference type="GO" id="GO:0003677">
    <property type="term" value="F:DNA binding"/>
    <property type="evidence" value="ECO:0007669"/>
    <property type="project" value="UniProtKB-KW"/>
</dbReference>
<name>A0A835DHJ7_TETSI</name>
<accession>A0A835DHJ7</accession>
<dbReference type="PROSITE" id="PS50066">
    <property type="entry name" value="MADS_BOX_2"/>
    <property type="match status" value="1"/>
</dbReference>
<dbReference type="SUPFAM" id="SSF55455">
    <property type="entry name" value="SRF-like"/>
    <property type="match status" value="1"/>
</dbReference>
<dbReference type="EMBL" id="JABCRI010000007">
    <property type="protein sequence ID" value="KAF8403693.1"/>
    <property type="molecule type" value="Genomic_DNA"/>
</dbReference>
<keyword evidence="5" id="KW-0539">Nucleus</keyword>
<feature type="domain" description="MADS-box" evidence="6">
    <location>
        <begin position="1"/>
        <end position="53"/>
    </location>
</feature>
<dbReference type="OrthoDB" id="1898716at2759"/>
<dbReference type="PANTHER" id="PTHR48019">
    <property type="entry name" value="SERUM RESPONSE FACTOR HOMOLOG"/>
    <property type="match status" value="1"/>
</dbReference>
<evidence type="ECO:0000313" key="8">
    <source>
        <dbReference type="Proteomes" id="UP000655225"/>
    </source>
</evidence>
<dbReference type="InterPro" id="IPR036879">
    <property type="entry name" value="TF_MADSbox_sf"/>
</dbReference>
<evidence type="ECO:0000256" key="2">
    <source>
        <dbReference type="ARBA" id="ARBA00023015"/>
    </source>
</evidence>
<comment type="caution">
    <text evidence="7">The sequence shown here is derived from an EMBL/GenBank/DDBJ whole genome shotgun (WGS) entry which is preliminary data.</text>
</comment>
<evidence type="ECO:0000259" key="6">
    <source>
        <dbReference type="PROSITE" id="PS50066"/>
    </source>
</evidence>
<evidence type="ECO:0000313" key="7">
    <source>
        <dbReference type="EMBL" id="KAF8403693.1"/>
    </source>
</evidence>
<protein>
    <recommendedName>
        <fullName evidence="6">MADS-box domain-containing protein</fullName>
    </recommendedName>
</protein>
<organism evidence="7 8">
    <name type="scientific">Tetracentron sinense</name>
    <name type="common">Spur-leaf</name>
    <dbReference type="NCBI Taxonomy" id="13715"/>
    <lineage>
        <taxon>Eukaryota</taxon>
        <taxon>Viridiplantae</taxon>
        <taxon>Streptophyta</taxon>
        <taxon>Embryophyta</taxon>
        <taxon>Tracheophyta</taxon>
        <taxon>Spermatophyta</taxon>
        <taxon>Magnoliopsida</taxon>
        <taxon>Trochodendrales</taxon>
        <taxon>Trochodendraceae</taxon>
        <taxon>Tetracentron</taxon>
    </lineage>
</organism>
<keyword evidence="2" id="KW-0805">Transcription regulation</keyword>
<gene>
    <name evidence="7" type="ORF">HHK36_011797</name>
</gene>
<keyword evidence="3" id="KW-0238">DNA-binding</keyword>